<dbReference type="EnsemblMetazoa" id="tetur03g01490.1">
    <property type="protein sequence ID" value="tetur03g01490.1"/>
    <property type="gene ID" value="tetur03g01490"/>
</dbReference>
<evidence type="ECO:0000313" key="1">
    <source>
        <dbReference type="EnsemblMetazoa" id="tetur03g01490.1"/>
    </source>
</evidence>
<keyword evidence="2" id="KW-1185">Reference proteome</keyword>
<sequence>MKLFKIIITKRTTLEKQESKGPPKNFIINQKFKVNSEPTV</sequence>
<accession>T1JYT4</accession>
<organism evidence="1 2">
    <name type="scientific">Tetranychus urticae</name>
    <name type="common">Two-spotted spider mite</name>
    <dbReference type="NCBI Taxonomy" id="32264"/>
    <lineage>
        <taxon>Eukaryota</taxon>
        <taxon>Metazoa</taxon>
        <taxon>Ecdysozoa</taxon>
        <taxon>Arthropoda</taxon>
        <taxon>Chelicerata</taxon>
        <taxon>Arachnida</taxon>
        <taxon>Acari</taxon>
        <taxon>Acariformes</taxon>
        <taxon>Trombidiformes</taxon>
        <taxon>Prostigmata</taxon>
        <taxon>Eleutherengona</taxon>
        <taxon>Raphignathae</taxon>
        <taxon>Tetranychoidea</taxon>
        <taxon>Tetranychidae</taxon>
        <taxon>Tetranychus</taxon>
    </lineage>
</organism>
<dbReference type="AlphaFoldDB" id="T1JYT4"/>
<dbReference type="EMBL" id="CAEY01001109">
    <property type="status" value="NOT_ANNOTATED_CDS"/>
    <property type="molecule type" value="Genomic_DNA"/>
</dbReference>
<dbReference type="HOGENOM" id="CLU_3299996_0_0_1"/>
<reference evidence="2" key="1">
    <citation type="submission" date="2011-08" db="EMBL/GenBank/DDBJ databases">
        <authorList>
            <person name="Rombauts S."/>
        </authorList>
    </citation>
    <scope>NUCLEOTIDE SEQUENCE</scope>
    <source>
        <strain evidence="2">London</strain>
    </source>
</reference>
<reference evidence="1" key="2">
    <citation type="submission" date="2015-06" db="UniProtKB">
        <authorList>
            <consortium name="EnsemblMetazoa"/>
        </authorList>
    </citation>
    <scope>IDENTIFICATION</scope>
</reference>
<evidence type="ECO:0000313" key="2">
    <source>
        <dbReference type="Proteomes" id="UP000015104"/>
    </source>
</evidence>
<dbReference type="Proteomes" id="UP000015104">
    <property type="component" value="Unassembled WGS sequence"/>
</dbReference>
<protein>
    <submittedName>
        <fullName evidence="1">Uncharacterized protein</fullName>
    </submittedName>
</protein>
<name>T1JYT4_TETUR</name>
<proteinExistence type="predicted"/>